<dbReference type="RefSeq" id="WP_223929674.1">
    <property type="nucleotide sequence ID" value="NZ_BPTU01000003.1"/>
</dbReference>
<reference evidence="3" key="1">
    <citation type="journal article" date="2022" name="Int. J. Syst. Evol. Microbiol.">
        <title>Prevotella lacticifex sp. nov., isolated from the rumen of cows.</title>
        <authorList>
            <person name="Shinkai T."/>
            <person name="Ikeyama N."/>
            <person name="Kumagai M."/>
            <person name="Ohmori H."/>
            <person name="Sakamoto M."/>
            <person name="Ohkuma M."/>
            <person name="Mitsumori M."/>
        </authorList>
    </citation>
    <scope>NUCLEOTIDE SEQUENCE</scope>
    <source>
        <strain evidence="3">R5076</strain>
    </source>
</reference>
<keyword evidence="1" id="KW-0812">Transmembrane</keyword>
<sequence>MRRDNRITIAKAIGIILVVVAHTDGHGLLNSFIFEFHMPLFFICAGYFFSLRYLHDEGTFVGRRLKGLYVPFVKWSVLFLVLHNVMFDVGLLSEHYGNVAGGVTHPYQWHEAEQRLWNIIFAMGGYDEFLAGAFWFFRALFVASILYLLLYKTVMAAAAQLTHRPLVAMARHDRLLRRTRPATIVGAVVCGLLFALCLWKDADHLKIPTLVQGGSRDLMGCFFFGVGFLLRPVLNSARDAVCRRPWLAVMADVAMAVAVLLFAIYDPAAMSISPTAAKVAALPLPALCGFLLTYDISCRLDALKARNVVRRFLIYCGNNTLIVFVLHIVAYKVVSVVKILYYDMPWERLAGHMTIHEHADDLFWIAYTIAGVGVPLLLQYGYDRMKAAISARRGE</sequence>
<accession>A0A9R1CTY9</accession>
<dbReference type="InterPro" id="IPR002656">
    <property type="entry name" value="Acyl_transf_3_dom"/>
</dbReference>
<dbReference type="Proteomes" id="UP000825483">
    <property type="component" value="Unassembled WGS sequence"/>
</dbReference>
<keyword evidence="1" id="KW-0472">Membrane</keyword>
<dbReference type="PANTHER" id="PTHR37312:SF1">
    <property type="entry name" value="MEMBRANE-BOUND ACYLTRANSFERASE YKRP-RELATED"/>
    <property type="match status" value="1"/>
</dbReference>
<name>A0A9R1CTY9_9BACT</name>
<feature type="domain" description="Acyltransferase 3" evidence="2">
    <location>
        <begin position="6"/>
        <end position="352"/>
    </location>
</feature>
<evidence type="ECO:0000313" key="3">
    <source>
        <dbReference type="EMBL" id="GJG57292.1"/>
    </source>
</evidence>
<gene>
    <name evidence="3" type="ORF">PRLR5076_01430</name>
</gene>
<dbReference type="PANTHER" id="PTHR37312">
    <property type="entry name" value="MEMBRANE-BOUND ACYLTRANSFERASE YKRP-RELATED"/>
    <property type="match status" value="1"/>
</dbReference>
<feature type="transmembrane region" description="Helical" evidence="1">
    <location>
        <begin position="362"/>
        <end position="382"/>
    </location>
</feature>
<feature type="transmembrane region" description="Helical" evidence="1">
    <location>
        <begin position="214"/>
        <end position="234"/>
    </location>
</feature>
<dbReference type="Pfam" id="PF01757">
    <property type="entry name" value="Acyl_transf_3"/>
    <property type="match status" value="1"/>
</dbReference>
<feature type="transmembrane region" description="Helical" evidence="1">
    <location>
        <begin position="312"/>
        <end position="342"/>
    </location>
</feature>
<feature type="transmembrane region" description="Helical" evidence="1">
    <location>
        <begin position="246"/>
        <end position="265"/>
    </location>
</feature>
<protein>
    <recommendedName>
        <fullName evidence="2">Acyltransferase 3 domain-containing protein</fullName>
    </recommendedName>
</protein>
<comment type="caution">
    <text evidence="3">The sequence shown here is derived from an EMBL/GenBank/DDBJ whole genome shotgun (WGS) entry which is preliminary data.</text>
</comment>
<feature type="transmembrane region" description="Helical" evidence="1">
    <location>
        <begin position="135"/>
        <end position="161"/>
    </location>
</feature>
<keyword evidence="1" id="KW-1133">Transmembrane helix</keyword>
<feature type="transmembrane region" description="Helical" evidence="1">
    <location>
        <begin position="67"/>
        <end position="87"/>
    </location>
</feature>
<feature type="transmembrane region" description="Helical" evidence="1">
    <location>
        <begin position="36"/>
        <end position="55"/>
    </location>
</feature>
<proteinExistence type="predicted"/>
<evidence type="ECO:0000256" key="1">
    <source>
        <dbReference type="SAM" id="Phobius"/>
    </source>
</evidence>
<feature type="transmembrane region" description="Helical" evidence="1">
    <location>
        <begin position="12"/>
        <end position="30"/>
    </location>
</feature>
<dbReference type="AlphaFoldDB" id="A0A9R1CTY9"/>
<dbReference type="InterPro" id="IPR052734">
    <property type="entry name" value="Nod_factor_acetyltransferase"/>
</dbReference>
<dbReference type="GeneID" id="72468199"/>
<evidence type="ECO:0000313" key="4">
    <source>
        <dbReference type="Proteomes" id="UP000825483"/>
    </source>
</evidence>
<feature type="transmembrane region" description="Helical" evidence="1">
    <location>
        <begin position="271"/>
        <end position="292"/>
    </location>
</feature>
<organism evidence="3 4">
    <name type="scientific">Prevotella lacticifex</name>
    <dbReference type="NCBI Taxonomy" id="2854755"/>
    <lineage>
        <taxon>Bacteria</taxon>
        <taxon>Pseudomonadati</taxon>
        <taxon>Bacteroidota</taxon>
        <taxon>Bacteroidia</taxon>
        <taxon>Bacteroidales</taxon>
        <taxon>Prevotellaceae</taxon>
        <taxon>Prevotella</taxon>
    </lineage>
</organism>
<feature type="transmembrane region" description="Helical" evidence="1">
    <location>
        <begin position="182"/>
        <end position="202"/>
    </location>
</feature>
<keyword evidence="4" id="KW-1185">Reference proteome</keyword>
<dbReference type="EMBL" id="BPUB01000001">
    <property type="protein sequence ID" value="GJG57292.1"/>
    <property type="molecule type" value="Genomic_DNA"/>
</dbReference>
<evidence type="ECO:0000259" key="2">
    <source>
        <dbReference type="Pfam" id="PF01757"/>
    </source>
</evidence>
<dbReference type="GO" id="GO:0016747">
    <property type="term" value="F:acyltransferase activity, transferring groups other than amino-acyl groups"/>
    <property type="evidence" value="ECO:0007669"/>
    <property type="project" value="InterPro"/>
</dbReference>